<comment type="caution">
    <text evidence="2">The sequence shown here is derived from an EMBL/GenBank/DDBJ whole genome shotgun (WGS) entry which is preliminary data.</text>
</comment>
<dbReference type="GO" id="GO:0016020">
    <property type="term" value="C:membrane"/>
    <property type="evidence" value="ECO:0007669"/>
    <property type="project" value="InterPro"/>
</dbReference>
<organism evidence="2 3">
    <name type="scientific">Chryseotalea sanaruensis</name>
    <dbReference type="NCBI Taxonomy" id="2482724"/>
    <lineage>
        <taxon>Bacteria</taxon>
        <taxon>Pseudomonadati</taxon>
        <taxon>Bacteroidota</taxon>
        <taxon>Cytophagia</taxon>
        <taxon>Cytophagales</taxon>
        <taxon>Chryseotaleaceae</taxon>
        <taxon>Chryseotalea</taxon>
    </lineage>
</organism>
<evidence type="ECO:0000313" key="3">
    <source>
        <dbReference type="Proteomes" id="UP000288227"/>
    </source>
</evidence>
<dbReference type="InterPro" id="IPR011138">
    <property type="entry name" value="Cytochrome_b-558"/>
</dbReference>
<dbReference type="EMBL" id="BHXQ01000003">
    <property type="protein sequence ID" value="GCC51380.1"/>
    <property type="molecule type" value="Genomic_DNA"/>
</dbReference>
<dbReference type="NCBIfam" id="TIGR02046">
    <property type="entry name" value="sdhC_b558_fam"/>
    <property type="match status" value="1"/>
</dbReference>
<proteinExistence type="predicted"/>
<sequence>MNWFTTLFTSTLGRKLLMALTGLFLILFLLVHLIGNLQLLNDDGGKSFNLYAEFMSKNPLIQIVSKGNFFFILLHITVSLFLSIKNRNSRGSERYAVTSGNNSPWASRNMGVLGTLVLVFLVIHLKDFWAAMHFTEMPKAIYDGVEYRDIYSVVALWFAKGWYVGLYVFCMLAVGFHLWHGFASAFQTLGLNHQKYNPIIVFVGRTFAVVVPALFAWIPLNMFFF</sequence>
<gene>
    <name evidence="2" type="ORF">SanaruYs_16050</name>
</gene>
<dbReference type="OrthoDB" id="9802842at2"/>
<accession>A0A401U917</accession>
<feature type="transmembrane region" description="Helical" evidence="1">
    <location>
        <begin position="199"/>
        <end position="220"/>
    </location>
</feature>
<keyword evidence="1" id="KW-0472">Membrane</keyword>
<name>A0A401U917_9BACT</name>
<evidence type="ECO:0000256" key="1">
    <source>
        <dbReference type="SAM" id="Phobius"/>
    </source>
</evidence>
<reference evidence="2 3" key="1">
    <citation type="submission" date="2018-11" db="EMBL/GenBank/DDBJ databases">
        <title>Chryseotalea sanarue gen. nov., sp., nov., a member of the family Cytophagaceae, isolated from a brackish lake in Hamamatsu Japan.</title>
        <authorList>
            <person name="Maejima Y."/>
            <person name="Iino T."/>
            <person name="Muraguchi Y."/>
            <person name="Fukuda K."/>
            <person name="Ohkuma M."/>
            <person name="Moriuchi R."/>
            <person name="Dohra H."/>
            <person name="Kimbara K."/>
            <person name="Shintani M."/>
        </authorList>
    </citation>
    <scope>NUCLEOTIDE SEQUENCE [LARGE SCALE GENOMIC DNA]</scope>
    <source>
        <strain evidence="2 3">Ys</strain>
    </source>
</reference>
<evidence type="ECO:0000313" key="2">
    <source>
        <dbReference type="EMBL" id="GCC51380.1"/>
    </source>
</evidence>
<dbReference type="Proteomes" id="UP000288227">
    <property type="component" value="Unassembled WGS sequence"/>
</dbReference>
<dbReference type="SUPFAM" id="SSF81343">
    <property type="entry name" value="Fumarate reductase respiratory complex transmembrane subunits"/>
    <property type="match status" value="1"/>
</dbReference>
<keyword evidence="1" id="KW-1133">Transmembrane helix</keyword>
<dbReference type="CDD" id="cd03498">
    <property type="entry name" value="SQR_TypeB_2_TM"/>
    <property type="match status" value="1"/>
</dbReference>
<feature type="transmembrane region" description="Helical" evidence="1">
    <location>
        <begin position="60"/>
        <end position="84"/>
    </location>
</feature>
<keyword evidence="1" id="KW-0812">Transmembrane</keyword>
<dbReference type="RefSeq" id="WP_127122047.1">
    <property type="nucleotide sequence ID" value="NZ_BHXQ01000003.1"/>
</dbReference>
<dbReference type="Gene3D" id="1.20.1300.10">
    <property type="entry name" value="Fumarate reductase/succinate dehydrogenase, transmembrane subunit"/>
    <property type="match status" value="1"/>
</dbReference>
<feature type="transmembrane region" description="Helical" evidence="1">
    <location>
        <begin position="16"/>
        <end position="40"/>
    </location>
</feature>
<dbReference type="AlphaFoldDB" id="A0A401U917"/>
<keyword evidence="3" id="KW-1185">Reference proteome</keyword>
<dbReference type="InterPro" id="IPR034804">
    <property type="entry name" value="SQR/QFR_C/D"/>
</dbReference>
<feature type="transmembrane region" description="Helical" evidence="1">
    <location>
        <begin position="105"/>
        <end position="125"/>
    </location>
</feature>
<feature type="transmembrane region" description="Helical" evidence="1">
    <location>
        <begin position="161"/>
        <end position="179"/>
    </location>
</feature>
<protein>
    <submittedName>
        <fullName evidence="2">Succinate dehydrogenase</fullName>
    </submittedName>
</protein>